<dbReference type="Ensembl" id="ENSUPAT00010007428.1">
    <property type="protein sequence ID" value="ENSUPAP00010006501.1"/>
    <property type="gene ID" value="ENSUPAG00010005216.1"/>
</dbReference>
<dbReference type="GeneTree" id="ENSGT00940000175746"/>
<reference evidence="1" key="2">
    <citation type="submission" date="2025-09" db="UniProtKB">
        <authorList>
            <consortium name="Ensembl"/>
        </authorList>
    </citation>
    <scope>IDENTIFICATION</scope>
</reference>
<keyword evidence="2" id="KW-1185">Reference proteome</keyword>
<dbReference type="AlphaFoldDB" id="A0A8D2H569"/>
<protein>
    <submittedName>
        <fullName evidence="1">Uncharacterized protein</fullName>
    </submittedName>
</protein>
<accession>A0A8D2H569</accession>
<evidence type="ECO:0000313" key="2">
    <source>
        <dbReference type="Proteomes" id="UP000694417"/>
    </source>
</evidence>
<reference evidence="1" key="1">
    <citation type="submission" date="2025-08" db="UniProtKB">
        <authorList>
            <consortium name="Ensembl"/>
        </authorList>
    </citation>
    <scope>IDENTIFICATION</scope>
</reference>
<dbReference type="Gene3D" id="6.10.250.1380">
    <property type="match status" value="1"/>
</dbReference>
<evidence type="ECO:0000313" key="1">
    <source>
        <dbReference type="Ensembl" id="ENSUPAP00010006501.1"/>
    </source>
</evidence>
<sequence>QEAELELIFQIADSDRDYIQFRLEYEIKTNHPDSAIKRVPVLNLQASSSSLFLLFYVDSCHHV</sequence>
<proteinExistence type="predicted"/>
<name>A0A8D2H569_UROPR</name>
<dbReference type="Proteomes" id="UP000694417">
    <property type="component" value="Unplaced"/>
</dbReference>
<organism evidence="1 2">
    <name type="scientific">Urocitellus parryii</name>
    <name type="common">Arctic ground squirrel</name>
    <name type="synonym">Spermophilus parryii</name>
    <dbReference type="NCBI Taxonomy" id="9999"/>
    <lineage>
        <taxon>Eukaryota</taxon>
        <taxon>Metazoa</taxon>
        <taxon>Chordata</taxon>
        <taxon>Craniata</taxon>
        <taxon>Vertebrata</taxon>
        <taxon>Euteleostomi</taxon>
        <taxon>Mammalia</taxon>
        <taxon>Eutheria</taxon>
        <taxon>Euarchontoglires</taxon>
        <taxon>Glires</taxon>
        <taxon>Rodentia</taxon>
        <taxon>Sciuromorpha</taxon>
        <taxon>Sciuridae</taxon>
        <taxon>Xerinae</taxon>
        <taxon>Marmotini</taxon>
        <taxon>Urocitellus</taxon>
    </lineage>
</organism>